<evidence type="ECO:0000259" key="1">
    <source>
        <dbReference type="Pfam" id="PF14588"/>
    </source>
</evidence>
<dbReference type="Proteomes" id="UP001620295">
    <property type="component" value="Unassembled WGS sequence"/>
</dbReference>
<dbReference type="InterPro" id="IPR013813">
    <property type="entry name" value="Endoribo_LPSP/chorism_mut-like"/>
</dbReference>
<gene>
    <name evidence="2" type="ORF">ACI2L5_43890</name>
</gene>
<evidence type="ECO:0000313" key="2">
    <source>
        <dbReference type="EMBL" id="MFK4271794.1"/>
    </source>
</evidence>
<dbReference type="RefSeq" id="WP_358644589.1">
    <property type="nucleotide sequence ID" value="NZ_JBFACG010000034.1"/>
</dbReference>
<organism evidence="2 3">
    <name type="scientific">Streptomyces milbemycinicus</name>
    <dbReference type="NCBI Taxonomy" id="476552"/>
    <lineage>
        <taxon>Bacteria</taxon>
        <taxon>Bacillati</taxon>
        <taxon>Actinomycetota</taxon>
        <taxon>Actinomycetes</taxon>
        <taxon>Kitasatosporales</taxon>
        <taxon>Streptomycetaceae</taxon>
        <taxon>Streptomyces</taxon>
    </lineage>
</organism>
<dbReference type="EMBL" id="JBJDQH010000020">
    <property type="protein sequence ID" value="MFK4271794.1"/>
    <property type="molecule type" value="Genomic_DNA"/>
</dbReference>
<evidence type="ECO:0000313" key="3">
    <source>
        <dbReference type="Proteomes" id="UP001620295"/>
    </source>
</evidence>
<dbReference type="Pfam" id="PF14588">
    <property type="entry name" value="YjgF_endoribonc"/>
    <property type="match status" value="1"/>
</dbReference>
<dbReference type="PANTHER" id="PTHR43760">
    <property type="entry name" value="ENDORIBONUCLEASE-RELATED"/>
    <property type="match status" value="1"/>
</dbReference>
<proteinExistence type="predicted"/>
<accession>A0ABW8M3K1</accession>
<dbReference type="SUPFAM" id="SSF55298">
    <property type="entry name" value="YjgF-like"/>
    <property type="match status" value="1"/>
</dbReference>
<protein>
    <submittedName>
        <fullName evidence="2">RidA family protein</fullName>
    </submittedName>
</protein>
<sequence>MSRPAEGAEARAARLGLRIPDYADPPYGGRYGAVKAFHRSGSLILLSGFTPEDRAGTLLHPGRLGADVSLAQGREAARMAAVNALGGVRLALGSLDRVTAVVRALCFVVCTPEFEEVHQVASGATDVFTEVFGHEAGVGGRAAIGVMQLARGNCFELWLTVEADSAD</sequence>
<dbReference type="PANTHER" id="PTHR43760:SF1">
    <property type="entry name" value="ENDORIBONUCLEASE L-PSP_CHORISMATE MUTASE-LIKE DOMAIN-CONTAINING PROTEIN"/>
    <property type="match status" value="1"/>
</dbReference>
<dbReference type="Gene3D" id="3.30.1330.40">
    <property type="entry name" value="RutC-like"/>
    <property type="match status" value="1"/>
</dbReference>
<dbReference type="InterPro" id="IPR035959">
    <property type="entry name" value="RutC-like_sf"/>
</dbReference>
<name>A0ABW8M3K1_9ACTN</name>
<feature type="domain" description="Endoribonuclease L-PSP/chorismate mutase-like" evidence="1">
    <location>
        <begin position="30"/>
        <end position="141"/>
    </location>
</feature>
<keyword evidence="3" id="KW-1185">Reference proteome</keyword>
<reference evidence="2 3" key="1">
    <citation type="submission" date="2024-11" db="EMBL/GenBank/DDBJ databases">
        <title>The Natural Products Discovery Center: Release of the First 8490 Sequenced Strains for Exploring Actinobacteria Biosynthetic Diversity.</title>
        <authorList>
            <person name="Kalkreuter E."/>
            <person name="Kautsar S.A."/>
            <person name="Yang D."/>
            <person name="Bader C.D."/>
            <person name="Teijaro C.N."/>
            <person name="Fluegel L."/>
            <person name="Davis C.M."/>
            <person name="Simpson J.R."/>
            <person name="Lauterbach L."/>
            <person name="Steele A.D."/>
            <person name="Gui C."/>
            <person name="Meng S."/>
            <person name="Li G."/>
            <person name="Viehrig K."/>
            <person name="Ye F."/>
            <person name="Su P."/>
            <person name="Kiefer A.F."/>
            <person name="Nichols A."/>
            <person name="Cepeda A.J."/>
            <person name="Yan W."/>
            <person name="Fan B."/>
            <person name="Jiang Y."/>
            <person name="Adhikari A."/>
            <person name="Zheng C.-J."/>
            <person name="Schuster L."/>
            <person name="Cowan T.M."/>
            <person name="Smanski M.J."/>
            <person name="Chevrette M.G."/>
            <person name="De Carvalho L.P.S."/>
            <person name="Shen B."/>
        </authorList>
    </citation>
    <scope>NUCLEOTIDE SEQUENCE [LARGE SCALE GENOMIC DNA]</scope>
    <source>
        <strain evidence="2 3">NPDC020863</strain>
    </source>
</reference>
<dbReference type="CDD" id="cd02199">
    <property type="entry name" value="YjgF_YER057c_UK114_like_1"/>
    <property type="match status" value="1"/>
</dbReference>
<comment type="caution">
    <text evidence="2">The sequence shown here is derived from an EMBL/GenBank/DDBJ whole genome shotgun (WGS) entry which is preliminary data.</text>
</comment>